<protein>
    <submittedName>
        <fullName evidence="2">Uncharacterized protein</fullName>
    </submittedName>
</protein>
<gene>
    <name evidence="2" type="ORF">H2201_004599</name>
</gene>
<evidence type="ECO:0000313" key="3">
    <source>
        <dbReference type="Proteomes" id="UP001172684"/>
    </source>
</evidence>
<feature type="compositionally biased region" description="Polar residues" evidence="1">
    <location>
        <begin position="1"/>
        <end position="20"/>
    </location>
</feature>
<dbReference type="Proteomes" id="UP001172684">
    <property type="component" value="Unassembled WGS sequence"/>
</dbReference>
<comment type="caution">
    <text evidence="2">The sequence shown here is derived from an EMBL/GenBank/DDBJ whole genome shotgun (WGS) entry which is preliminary data.</text>
</comment>
<proteinExistence type="predicted"/>
<evidence type="ECO:0000256" key="1">
    <source>
        <dbReference type="SAM" id="MobiDB-lite"/>
    </source>
</evidence>
<reference evidence="2" key="1">
    <citation type="submission" date="2022-10" db="EMBL/GenBank/DDBJ databases">
        <title>Culturing micro-colonial fungi from biological soil crusts in the Mojave desert and describing Neophaeococcomyces mojavensis, and introducing the new genera and species Taxawa tesnikishii.</title>
        <authorList>
            <person name="Kurbessoian T."/>
            <person name="Stajich J.E."/>
        </authorList>
    </citation>
    <scope>NUCLEOTIDE SEQUENCE</scope>
    <source>
        <strain evidence="2">TK_1</strain>
    </source>
</reference>
<organism evidence="2 3">
    <name type="scientific">Coniosporium apollinis</name>
    <dbReference type="NCBI Taxonomy" id="61459"/>
    <lineage>
        <taxon>Eukaryota</taxon>
        <taxon>Fungi</taxon>
        <taxon>Dikarya</taxon>
        <taxon>Ascomycota</taxon>
        <taxon>Pezizomycotina</taxon>
        <taxon>Dothideomycetes</taxon>
        <taxon>Dothideomycetes incertae sedis</taxon>
        <taxon>Coniosporium</taxon>
    </lineage>
</organism>
<accession>A0ABQ9NT60</accession>
<evidence type="ECO:0000313" key="2">
    <source>
        <dbReference type="EMBL" id="KAJ9665307.1"/>
    </source>
</evidence>
<feature type="compositionally biased region" description="Polar residues" evidence="1">
    <location>
        <begin position="102"/>
        <end position="111"/>
    </location>
</feature>
<feature type="region of interest" description="Disordered" evidence="1">
    <location>
        <begin position="91"/>
        <end position="115"/>
    </location>
</feature>
<sequence length="830" mass="90462">MRGTQPHSTEAPSSLEQSTYEILGDSQYLTSDDEGNTESLASNEVQTPDDVSSVADTEDYGEDRPATPPVDEGDHVDEPEFQPSIHLARDGAVSDSGMTARPNAQSPTSSIPFADSVESLNDGFVGVTQTIRRVEEPEVPRLFRSLDCPDVALTVKQVLAPKPLKLDGPFRVLYVGDPGHWAKDEIINKIASALAVAADFEMHSHPPSHGPARYNVVPISGFGETNSSPEVQLIDSTGIELVVSECSGIVDLLSHPPILVIDGEHKTYGLMSKEQAHAYHLIIFFHHADEIKHKALSQEVWPALLHPHFRKLQACTLNVSMTPLFDGWSDQNYIDADDLKMCVEVRDSKTGVPKVLKEMPIDLKTFLDVDSAQLNRHIARLTGMFDGSNCKQCRSVEKPGLRPWSRFEGYLNGMTKKQHKTVDYTAELLTRLGITRILTTLLLAFLLFWTPSLMQYYGNSHSNTTTSTIAVQSAISSQNAALSSALAGLVGVTPTASTQITSATSATSSATSHKQQASTDLLAVAQPVTALTKSEPLPQHHPLSPHANDSEDFKAHIIGDHHFALTPPKHFARLKKQPDVIVRVFRGDRPLVPRLEKLVEGVYIVAIDRAEAYGTLDVTIVAEFATKSKRQRWHDQSLRLDFGSPWFKSHLWAAAPAKASAYLRSLSDRYEVRLPGVTATNTTAHNISSKVLHSLSGSVASLRYRAALSASRASQSAAQLAEKAAGAGQSVKQKSREVAEEFSQNLDRINDALAHYRDAVSSINPGGLWKQAPSLRAPEAVGKAQKNAKALLGKVKVERKKVGADGPEKGKACCGKMRKICAPRARCGRK</sequence>
<name>A0ABQ9NT60_9PEZI</name>
<feature type="compositionally biased region" description="Polar residues" evidence="1">
    <location>
        <begin position="37"/>
        <end position="50"/>
    </location>
</feature>
<dbReference type="EMBL" id="JAPDRL010000030">
    <property type="protein sequence ID" value="KAJ9665307.1"/>
    <property type="molecule type" value="Genomic_DNA"/>
</dbReference>
<keyword evidence="3" id="KW-1185">Reference proteome</keyword>
<feature type="region of interest" description="Disordered" evidence="1">
    <location>
        <begin position="1"/>
        <end position="78"/>
    </location>
</feature>